<keyword evidence="8" id="KW-1185">Reference proteome</keyword>
<dbReference type="Gene3D" id="1.10.760.10">
    <property type="entry name" value="Cytochrome c-like domain"/>
    <property type="match status" value="1"/>
</dbReference>
<accession>A0A165ZG24</accession>
<dbReference type="GO" id="GO:0005506">
    <property type="term" value="F:iron ion binding"/>
    <property type="evidence" value="ECO:0007669"/>
    <property type="project" value="InterPro"/>
</dbReference>
<evidence type="ECO:0000256" key="4">
    <source>
        <dbReference type="ARBA" id="ARBA00022982"/>
    </source>
</evidence>
<keyword evidence="5" id="KW-0408">Iron</keyword>
<dbReference type="GO" id="GO:0009055">
    <property type="term" value="F:electron transfer activity"/>
    <property type="evidence" value="ECO:0007669"/>
    <property type="project" value="InterPro"/>
</dbReference>
<dbReference type="RefSeq" id="WP_208979565.1">
    <property type="nucleotide sequence ID" value="NZ_FOFM01000009.1"/>
</dbReference>
<dbReference type="InterPro" id="IPR036909">
    <property type="entry name" value="Cyt_c-like_dom_sf"/>
</dbReference>
<dbReference type="AlphaFoldDB" id="A0A165ZG24"/>
<dbReference type="SUPFAM" id="SSF46626">
    <property type="entry name" value="Cytochrome c"/>
    <property type="match status" value="1"/>
</dbReference>
<dbReference type="Proteomes" id="UP000076577">
    <property type="component" value="Unassembled WGS sequence"/>
</dbReference>
<comment type="caution">
    <text evidence="7">The sequence shown here is derived from an EMBL/GenBank/DDBJ whole genome shotgun (WGS) entry which is preliminary data.</text>
</comment>
<name>A0A165ZG24_9HYPH</name>
<evidence type="ECO:0000256" key="5">
    <source>
        <dbReference type="ARBA" id="ARBA00023004"/>
    </source>
</evidence>
<evidence type="ECO:0000256" key="2">
    <source>
        <dbReference type="ARBA" id="ARBA00022617"/>
    </source>
</evidence>
<dbReference type="PRINTS" id="PR00607">
    <property type="entry name" value="CYTCHROMECIE"/>
</dbReference>
<reference evidence="7 8" key="1">
    <citation type="journal article" date="2016" name="Front. Microbiol.">
        <title>Comparative Genomic Analysis Reveals a Diverse Repertoire of Genes Involved in Prokaryote-Eukaryote Interactions within the Pseudovibrio Genus.</title>
        <authorList>
            <person name="Romano S."/>
            <person name="Fernandez-Guerra A."/>
            <person name="Reen F.J."/>
            <person name="Glockner F.O."/>
            <person name="Crowley S.P."/>
            <person name="O'Sullivan O."/>
            <person name="Cotter P.D."/>
            <person name="Adams C."/>
            <person name="Dobson A.D."/>
            <person name="O'Gara F."/>
        </authorList>
    </citation>
    <scope>NUCLEOTIDE SEQUENCE [LARGE SCALE GENOMIC DNA]</scope>
    <source>
        <strain evidence="7 8">Ad2</strain>
    </source>
</reference>
<sequence length="136" mass="14421">MRKNVLVASALLVLCAAALTGGIMWWNGGFAVQATVIAPSKADISRAETLMPTDGSLAKVYARSCMACHSVADAQAPLTGHINGWTQRFSERGSRGLLKSAKEGFGNMPAMGLCTDCTDEQYTALISFMSGREDSQ</sequence>
<evidence type="ECO:0000256" key="1">
    <source>
        <dbReference type="ARBA" id="ARBA00022448"/>
    </source>
</evidence>
<dbReference type="PANTHER" id="PTHR40942">
    <property type="match status" value="1"/>
</dbReference>
<dbReference type="PATRIC" id="fig|989403.3.peg.1784"/>
<dbReference type="InterPro" id="IPR002323">
    <property type="entry name" value="Cyt_CIE"/>
</dbReference>
<dbReference type="STRING" id="989403.SAMN05421798_10985"/>
<keyword evidence="1" id="KW-0813">Transport</keyword>
<evidence type="ECO:0000313" key="8">
    <source>
        <dbReference type="Proteomes" id="UP000076577"/>
    </source>
</evidence>
<feature type="domain" description="Cytochrome c" evidence="6">
    <location>
        <begin position="57"/>
        <end position="129"/>
    </location>
</feature>
<evidence type="ECO:0000313" key="7">
    <source>
        <dbReference type="EMBL" id="KZL19857.1"/>
    </source>
</evidence>
<organism evidence="7 8">
    <name type="scientific">Pseudovibrio axinellae</name>
    <dbReference type="NCBI Taxonomy" id="989403"/>
    <lineage>
        <taxon>Bacteria</taxon>
        <taxon>Pseudomonadati</taxon>
        <taxon>Pseudomonadota</taxon>
        <taxon>Alphaproteobacteria</taxon>
        <taxon>Hyphomicrobiales</taxon>
        <taxon>Stappiaceae</taxon>
        <taxon>Pseudovibrio</taxon>
    </lineage>
</organism>
<keyword evidence="4" id="KW-0249">Electron transport</keyword>
<dbReference type="GO" id="GO:0020037">
    <property type="term" value="F:heme binding"/>
    <property type="evidence" value="ECO:0007669"/>
    <property type="project" value="InterPro"/>
</dbReference>
<keyword evidence="3" id="KW-0479">Metal-binding</keyword>
<evidence type="ECO:0000256" key="3">
    <source>
        <dbReference type="ARBA" id="ARBA00022723"/>
    </source>
</evidence>
<gene>
    <name evidence="7" type="ORF">PsAD2_01679</name>
</gene>
<dbReference type="EMBL" id="LMCB01000012">
    <property type="protein sequence ID" value="KZL19857.1"/>
    <property type="molecule type" value="Genomic_DNA"/>
</dbReference>
<keyword evidence="2" id="KW-0349">Heme</keyword>
<proteinExistence type="predicted"/>
<dbReference type="InterPro" id="IPR009056">
    <property type="entry name" value="Cyt_c-like_dom"/>
</dbReference>
<protein>
    <submittedName>
        <fullName evidence="7">Cytochrome c5</fullName>
    </submittedName>
</protein>
<dbReference type="PANTHER" id="PTHR40942:SF4">
    <property type="entry name" value="CYTOCHROME C5"/>
    <property type="match status" value="1"/>
</dbReference>
<dbReference type="Pfam" id="PF13442">
    <property type="entry name" value="Cytochrome_CBB3"/>
    <property type="match status" value="1"/>
</dbReference>
<evidence type="ECO:0000259" key="6">
    <source>
        <dbReference type="Pfam" id="PF13442"/>
    </source>
</evidence>